<evidence type="ECO:0000313" key="3">
    <source>
        <dbReference type="Proteomes" id="UP000324748"/>
    </source>
</evidence>
<reference evidence="2 3" key="1">
    <citation type="submission" date="2019-05" db="EMBL/GenBank/DDBJ databases">
        <title>Emergence of the Ug99 lineage of the wheat stem rust pathogen through somatic hybridization.</title>
        <authorList>
            <person name="Li F."/>
            <person name="Upadhyaya N.M."/>
            <person name="Sperschneider J."/>
            <person name="Matny O."/>
            <person name="Nguyen-Phuc H."/>
            <person name="Mago R."/>
            <person name="Raley C."/>
            <person name="Miller M.E."/>
            <person name="Silverstein K.A.T."/>
            <person name="Henningsen E."/>
            <person name="Hirsch C.D."/>
            <person name="Visser B."/>
            <person name="Pretorius Z.A."/>
            <person name="Steffenson B.J."/>
            <person name="Schwessinger B."/>
            <person name="Dodds P.N."/>
            <person name="Figueroa M."/>
        </authorList>
    </citation>
    <scope>NUCLEOTIDE SEQUENCE [LARGE SCALE GENOMIC DNA]</scope>
    <source>
        <strain evidence="2">21-0</strain>
    </source>
</reference>
<evidence type="ECO:0000256" key="1">
    <source>
        <dbReference type="SAM" id="MobiDB-lite"/>
    </source>
</evidence>
<name>A0A5B0QPQ1_PUCGR</name>
<dbReference type="Proteomes" id="UP000324748">
    <property type="component" value="Unassembled WGS sequence"/>
</dbReference>
<dbReference type="EMBL" id="VSWC01000014">
    <property type="protein sequence ID" value="KAA1115160.1"/>
    <property type="molecule type" value="Genomic_DNA"/>
</dbReference>
<protein>
    <submittedName>
        <fullName evidence="2">Uncharacterized protein</fullName>
    </submittedName>
</protein>
<gene>
    <name evidence="2" type="ORF">PGT21_032679</name>
</gene>
<accession>A0A5B0QPQ1</accession>
<sequence>MTAELESGHAKASHSISLRAKNGISNTRRRWRERKEMLWKIAGLVRSSYRNLRPKQCKKQER</sequence>
<keyword evidence="3" id="KW-1185">Reference proteome</keyword>
<organism evidence="2 3">
    <name type="scientific">Puccinia graminis f. sp. tritici</name>
    <dbReference type="NCBI Taxonomy" id="56615"/>
    <lineage>
        <taxon>Eukaryota</taxon>
        <taxon>Fungi</taxon>
        <taxon>Dikarya</taxon>
        <taxon>Basidiomycota</taxon>
        <taxon>Pucciniomycotina</taxon>
        <taxon>Pucciniomycetes</taxon>
        <taxon>Pucciniales</taxon>
        <taxon>Pucciniaceae</taxon>
        <taxon>Puccinia</taxon>
    </lineage>
</organism>
<dbReference type="AlphaFoldDB" id="A0A5B0QPQ1"/>
<feature type="region of interest" description="Disordered" evidence="1">
    <location>
        <begin position="1"/>
        <end position="26"/>
    </location>
</feature>
<comment type="caution">
    <text evidence="2">The sequence shown here is derived from an EMBL/GenBank/DDBJ whole genome shotgun (WGS) entry which is preliminary data.</text>
</comment>
<proteinExistence type="predicted"/>
<evidence type="ECO:0000313" key="2">
    <source>
        <dbReference type="EMBL" id="KAA1115160.1"/>
    </source>
</evidence>